<proteinExistence type="predicted"/>
<comment type="caution">
    <text evidence="1">The sequence shown here is derived from an EMBL/GenBank/DDBJ whole genome shotgun (WGS) entry which is preliminary data.</text>
</comment>
<name>A0ABQ2CSW9_9GAMM</name>
<keyword evidence="2" id="KW-1185">Reference proteome</keyword>
<reference evidence="2" key="1">
    <citation type="journal article" date="2019" name="Int. J. Syst. Evol. Microbiol.">
        <title>The Global Catalogue of Microorganisms (GCM) 10K type strain sequencing project: providing services to taxonomists for standard genome sequencing and annotation.</title>
        <authorList>
            <consortium name="The Broad Institute Genomics Platform"/>
            <consortium name="The Broad Institute Genome Sequencing Center for Infectious Disease"/>
            <person name="Wu L."/>
            <person name="Ma J."/>
        </authorList>
    </citation>
    <scope>NUCLEOTIDE SEQUENCE [LARGE SCALE GENOMIC DNA]</scope>
    <source>
        <strain evidence="2">JCM 11590</strain>
    </source>
</reference>
<sequence>MIIKPFEQWREDRIAEAGRKACEFLLSGDEPDPQEYECPDCHGDGSRDCDCGCPNCDGAIDCPTCDGNGYIETTDPPLLESIEKEKADRKEYLRQLARELVLLSEWQGKPSLFHVVNAGMAPATMIRRGGTRILVLHDPDTGSAVDAPEGVPRS</sequence>
<evidence type="ECO:0000313" key="1">
    <source>
        <dbReference type="EMBL" id="GGJ06274.1"/>
    </source>
</evidence>
<dbReference type="EMBL" id="BMNN01000006">
    <property type="protein sequence ID" value="GGJ06274.1"/>
    <property type="molecule type" value="Genomic_DNA"/>
</dbReference>
<gene>
    <name evidence="1" type="ORF">GCM10009083_24040</name>
</gene>
<evidence type="ECO:0000313" key="2">
    <source>
        <dbReference type="Proteomes" id="UP000633263"/>
    </source>
</evidence>
<dbReference type="RefSeq" id="WP_188636900.1">
    <property type="nucleotide sequence ID" value="NZ_BMNN01000006.1"/>
</dbReference>
<accession>A0ABQ2CSW9</accession>
<organism evidence="1 2">
    <name type="scientific">Halopseudomonas pertucinogena</name>
    <dbReference type="NCBI Taxonomy" id="86175"/>
    <lineage>
        <taxon>Bacteria</taxon>
        <taxon>Pseudomonadati</taxon>
        <taxon>Pseudomonadota</taxon>
        <taxon>Gammaproteobacteria</taxon>
        <taxon>Pseudomonadales</taxon>
        <taxon>Pseudomonadaceae</taxon>
        <taxon>Halopseudomonas</taxon>
    </lineage>
</organism>
<dbReference type="Proteomes" id="UP000633263">
    <property type="component" value="Unassembled WGS sequence"/>
</dbReference>
<protein>
    <submittedName>
        <fullName evidence="1">Uncharacterized protein</fullName>
    </submittedName>
</protein>